<feature type="transmembrane region" description="Helical" evidence="2">
    <location>
        <begin position="34"/>
        <end position="59"/>
    </location>
</feature>
<comment type="caution">
    <text evidence="3">The sequence shown here is derived from an EMBL/GenBank/DDBJ whole genome shotgun (WGS) entry which is preliminary data.</text>
</comment>
<feature type="region of interest" description="Disordered" evidence="1">
    <location>
        <begin position="87"/>
        <end position="181"/>
    </location>
</feature>
<name>G7GMQ2_9ACTN</name>
<accession>G7GMQ2</accession>
<reference evidence="3 4" key="1">
    <citation type="submission" date="2011-11" db="EMBL/GenBank/DDBJ databases">
        <title>Whole genome shotgun sequence of Gordonia amarae NBRC 15530.</title>
        <authorList>
            <person name="Takarada H."/>
            <person name="Hosoyama A."/>
            <person name="Tsuchikane K."/>
            <person name="Katsumata H."/>
            <person name="Yamazaki S."/>
            <person name="Fujita N."/>
        </authorList>
    </citation>
    <scope>NUCLEOTIDE SEQUENCE [LARGE SCALE GENOMIC DNA]</scope>
    <source>
        <strain evidence="3 4">NBRC 15530</strain>
    </source>
</reference>
<proteinExistence type="predicted"/>
<dbReference type="eggNOG" id="ENOG5031J03">
    <property type="taxonomic scope" value="Bacteria"/>
</dbReference>
<dbReference type="AlphaFoldDB" id="G7GMQ2"/>
<keyword evidence="2" id="KW-1133">Transmembrane helix</keyword>
<evidence type="ECO:0000313" key="4">
    <source>
        <dbReference type="Proteomes" id="UP000006023"/>
    </source>
</evidence>
<dbReference type="STRING" id="1075090.GOAMR_23_00150"/>
<dbReference type="Proteomes" id="UP000006023">
    <property type="component" value="Unassembled WGS sequence"/>
</dbReference>
<evidence type="ECO:0000256" key="2">
    <source>
        <dbReference type="SAM" id="Phobius"/>
    </source>
</evidence>
<evidence type="ECO:0000256" key="1">
    <source>
        <dbReference type="SAM" id="MobiDB-lite"/>
    </source>
</evidence>
<keyword evidence="2" id="KW-0472">Membrane</keyword>
<organism evidence="3 4">
    <name type="scientific">Gordonia amarae NBRC 15530</name>
    <dbReference type="NCBI Taxonomy" id="1075090"/>
    <lineage>
        <taxon>Bacteria</taxon>
        <taxon>Bacillati</taxon>
        <taxon>Actinomycetota</taxon>
        <taxon>Actinomycetes</taxon>
        <taxon>Mycobacteriales</taxon>
        <taxon>Gordoniaceae</taxon>
        <taxon>Gordonia</taxon>
    </lineage>
</organism>
<keyword evidence="4" id="KW-1185">Reference proteome</keyword>
<protein>
    <submittedName>
        <fullName evidence="3">Uncharacterized protein</fullName>
    </submittedName>
</protein>
<evidence type="ECO:0000313" key="3">
    <source>
        <dbReference type="EMBL" id="GAB04858.1"/>
    </source>
</evidence>
<dbReference type="EMBL" id="BAED01000023">
    <property type="protein sequence ID" value="GAB04858.1"/>
    <property type="molecule type" value="Genomic_DNA"/>
</dbReference>
<sequence>MSKNSAAADTEADKELPQGTTPAFARMHKWLKRFIIICLFGLVIEGAFTVPVLAIWYGAPTLSLTEICDEFMKVRWNDEKAECKYPHPIEGPPFGGPGEGTGRNTAKTEWGVQPKSHLDRIGFRELVRNKEEREAREKAAAQAKEQQSPTPSGTQPAGTPATQSQKPVAQPTTPAPQPAAP</sequence>
<feature type="compositionally biased region" description="Basic and acidic residues" evidence="1">
    <location>
        <begin position="116"/>
        <end position="139"/>
    </location>
</feature>
<gene>
    <name evidence="3" type="ORF">GOAMR_23_00150</name>
</gene>
<keyword evidence="2" id="KW-0812">Transmembrane</keyword>
<feature type="compositionally biased region" description="Polar residues" evidence="1">
    <location>
        <begin position="148"/>
        <end position="167"/>
    </location>
</feature>